<feature type="compositionally biased region" description="Low complexity" evidence="8">
    <location>
        <begin position="625"/>
        <end position="636"/>
    </location>
</feature>
<dbReference type="InterPro" id="IPR036775">
    <property type="entry name" value="DNA_pol_Y-fam_lit_finger_sf"/>
</dbReference>
<proteinExistence type="predicted"/>
<keyword evidence="3" id="KW-0479">Metal-binding</keyword>
<dbReference type="PROSITE" id="PS50173">
    <property type="entry name" value="UMUC"/>
    <property type="match status" value="1"/>
</dbReference>
<feature type="compositionally biased region" description="Gly residues" evidence="8">
    <location>
        <begin position="972"/>
        <end position="989"/>
    </location>
</feature>
<feature type="non-terminal residue" evidence="10">
    <location>
        <position position="1"/>
    </location>
</feature>
<comment type="subcellular location">
    <subcellularLocation>
        <location evidence="1">Nucleus</location>
    </subcellularLocation>
</comment>
<dbReference type="InterPro" id="IPR001126">
    <property type="entry name" value="UmuC"/>
</dbReference>
<evidence type="ECO:0000256" key="4">
    <source>
        <dbReference type="ARBA" id="ARBA00022763"/>
    </source>
</evidence>
<dbReference type="SUPFAM" id="SSF100879">
    <property type="entry name" value="Lesion bypass DNA polymerase (Y-family), little finger domain"/>
    <property type="match status" value="1"/>
</dbReference>
<evidence type="ECO:0000256" key="1">
    <source>
        <dbReference type="ARBA" id="ARBA00004123"/>
    </source>
</evidence>
<dbReference type="PANTHER" id="PTHR45873:SF1">
    <property type="entry name" value="DNA POLYMERASE ETA"/>
    <property type="match status" value="1"/>
</dbReference>
<evidence type="ECO:0000256" key="5">
    <source>
        <dbReference type="ARBA" id="ARBA00023204"/>
    </source>
</evidence>
<feature type="region of interest" description="Disordered" evidence="8">
    <location>
        <begin position="892"/>
        <end position="926"/>
    </location>
</feature>
<dbReference type="Gene3D" id="3.30.1490.100">
    <property type="entry name" value="DNA polymerase, Y-family, little finger domain"/>
    <property type="match status" value="1"/>
</dbReference>
<feature type="domain" description="UmuC" evidence="9">
    <location>
        <begin position="43"/>
        <end position="386"/>
    </location>
</feature>
<comment type="caution">
    <text evidence="10">The sequence shown here is derived from an EMBL/GenBank/DDBJ whole genome shotgun (WGS) entry which is preliminary data.</text>
</comment>
<dbReference type="InterPro" id="IPR043502">
    <property type="entry name" value="DNA/RNA_pol_sf"/>
</dbReference>
<feature type="region of interest" description="Disordered" evidence="8">
    <location>
        <begin position="744"/>
        <end position="770"/>
    </location>
</feature>
<evidence type="ECO:0000256" key="7">
    <source>
        <dbReference type="ARBA" id="ARBA00044975"/>
    </source>
</evidence>
<dbReference type="PANTHER" id="PTHR45873">
    <property type="entry name" value="DNA POLYMERASE ETA"/>
    <property type="match status" value="1"/>
</dbReference>
<feature type="compositionally biased region" description="Gly residues" evidence="8">
    <location>
        <begin position="124"/>
        <end position="134"/>
    </location>
</feature>
<keyword evidence="11" id="KW-1185">Reference proteome</keyword>
<keyword evidence="6" id="KW-0539">Nucleus</keyword>
<evidence type="ECO:0000313" key="11">
    <source>
        <dbReference type="Proteomes" id="UP001165090"/>
    </source>
</evidence>
<feature type="region of interest" description="Disordered" evidence="8">
    <location>
        <begin position="953"/>
        <end position="1002"/>
    </location>
</feature>
<evidence type="ECO:0000256" key="8">
    <source>
        <dbReference type="SAM" id="MobiDB-lite"/>
    </source>
</evidence>
<keyword evidence="4" id="KW-0227">DNA damage</keyword>
<name>A0ABQ5SCV9_9CHLO</name>
<feature type="region of interest" description="Disordered" evidence="8">
    <location>
        <begin position="565"/>
        <end position="676"/>
    </location>
</feature>
<dbReference type="Pfam" id="PF11799">
    <property type="entry name" value="IMS_C"/>
    <property type="match status" value="1"/>
</dbReference>
<evidence type="ECO:0000259" key="9">
    <source>
        <dbReference type="PROSITE" id="PS50173"/>
    </source>
</evidence>
<feature type="region of interest" description="Disordered" evidence="8">
    <location>
        <begin position="112"/>
        <end position="134"/>
    </location>
</feature>
<dbReference type="Pfam" id="PF21704">
    <property type="entry name" value="POLH-Rev1_HhH"/>
    <property type="match status" value="1"/>
</dbReference>
<reference evidence="10 11" key="1">
    <citation type="journal article" date="2023" name="IScience">
        <title>Expanded male sex-determining region conserved during the evolution of homothallism in the green alga Volvox.</title>
        <authorList>
            <person name="Yamamoto K."/>
            <person name="Matsuzaki R."/>
            <person name="Mahakham W."/>
            <person name="Heman W."/>
            <person name="Sekimoto H."/>
            <person name="Kawachi M."/>
            <person name="Minakuchi Y."/>
            <person name="Toyoda A."/>
            <person name="Nozaki H."/>
        </authorList>
    </citation>
    <scope>NUCLEOTIDE SEQUENCE [LARGE SCALE GENOMIC DNA]</scope>
    <source>
        <strain evidence="10 11">NIES-4468</strain>
    </source>
</reference>
<sequence length="1019" mass="108329">EALGHQNAFVYKESPSLCLQSHLYTQLCVSVVPMLLERRPRVIIHVDLDAFYCQVEQKRHDIPREVPCAVQQWDGLIAVNYAARAAGVTRHMRVAEAKKVCPQLRTIHVETIGDGDNLSPGRTQQGGGRWAGGGAARRNEAKASLQPYRQASGEIMRLLSGLVGPGCLLEKASVDEAYLDVTPMVEEELRRLGPGAAVEAGPGRLGQQDVGGLFAAEHPEAWGYLPALEHDNDEDDGVGGGDTDDGVAGCGGSGCDGMTGAAKGDRGGSAGAGAGAGGGGVGGSLSAELLAEARRVCETSVVVGGPLDLLNDTDRRLLAGAIIALRMRQAVRSELDFTSSAGVATNKLLAKVGSARNKPDKQTIMLPRGVADLLRDMPLSKLRGLGGKLGASLEQHFGATNAGQVQQLPLEQLQRVLGERTGLWVSQVVRGQCSEPVTPKDKPKSLLSCKSFESTRDLGDLGRWLAILAEELAQRSREDEEAHRRRARTLVLHYRGIGPRERSVRCPMPQHGREGPSPAALAKAAMEMLRRQPDALPCSRLAIAATEFDDPPAAGARAITRFFSAQPQPSSSALQQPLPKRPPEQQVQQQQQQQQQHRGREHRVTHEHSWSKEHLPQLKQEEPRQQQQQNQERQQQSHAIGLSGYRVGGEDGEELTTWHGDDDEHTDMCVGGESGEEYNEPYDDAEMSTSYDFNDQAGMTNFLSAPASVQELGALPPQQVLQQLQNRRDVSTPQLAECQPFPRPCKRVRQGETGAYERGPLPSGRSQRTSQLPTLQQSKEFWGPQIPLSCRMGTGGEPTCRNKGFVVEAGAAELGPGRDDADRSSAQVEVRVDVTANGTAGHDDAEAAGAAGIAAAAAARPHDVGSAENLASASNGGDLGTYQCEAMSASRGAAGTCQGGGRPTGDRNPGTDLGPDLSPNSEPGAADLLSNVDLDEQRRILHDIELARLRSLGKSSGSGRGVASGLLEEAGGRGGGPGRRGGGGGVTGRGRGRVSATMAPAKGQMRLTALLWTRSQNGS</sequence>
<protein>
    <recommendedName>
        <fullName evidence="7">DNA polymerase eta</fullName>
    </recommendedName>
</protein>
<dbReference type="Gene3D" id="3.30.70.270">
    <property type="match status" value="1"/>
</dbReference>
<dbReference type="Pfam" id="PF00817">
    <property type="entry name" value="IMS"/>
    <property type="match status" value="1"/>
</dbReference>
<dbReference type="SUPFAM" id="SSF56672">
    <property type="entry name" value="DNA/RNA polymerases"/>
    <property type="match status" value="1"/>
</dbReference>
<dbReference type="Proteomes" id="UP001165090">
    <property type="component" value="Unassembled WGS sequence"/>
</dbReference>
<feature type="compositionally biased region" description="Low complexity" evidence="8">
    <location>
        <begin position="565"/>
        <end position="578"/>
    </location>
</feature>
<evidence type="ECO:0000256" key="2">
    <source>
        <dbReference type="ARBA" id="ARBA00022679"/>
    </source>
</evidence>
<gene>
    <name evidence="10" type="ORF">VaNZ11_011489</name>
</gene>
<feature type="compositionally biased region" description="Basic and acidic residues" evidence="8">
    <location>
        <begin position="602"/>
        <end position="624"/>
    </location>
</feature>
<keyword evidence="2" id="KW-0808">Transferase</keyword>
<dbReference type="InterPro" id="IPR052230">
    <property type="entry name" value="DNA_polymerase_eta"/>
</dbReference>
<accession>A0ABQ5SCV9</accession>
<evidence type="ECO:0000256" key="3">
    <source>
        <dbReference type="ARBA" id="ARBA00022723"/>
    </source>
</evidence>
<evidence type="ECO:0000313" key="10">
    <source>
        <dbReference type="EMBL" id="GLI67303.1"/>
    </source>
</evidence>
<dbReference type="EMBL" id="BSDZ01000078">
    <property type="protein sequence ID" value="GLI67303.1"/>
    <property type="molecule type" value="Genomic_DNA"/>
</dbReference>
<evidence type="ECO:0000256" key="6">
    <source>
        <dbReference type="ARBA" id="ARBA00023242"/>
    </source>
</evidence>
<dbReference type="Gene3D" id="3.40.1170.60">
    <property type="match status" value="1"/>
</dbReference>
<dbReference type="Gene3D" id="1.10.150.20">
    <property type="entry name" value="5' to 3' exonuclease, C-terminal subdomain"/>
    <property type="match status" value="1"/>
</dbReference>
<organism evidence="10 11">
    <name type="scientific">Volvox africanus</name>
    <dbReference type="NCBI Taxonomy" id="51714"/>
    <lineage>
        <taxon>Eukaryota</taxon>
        <taxon>Viridiplantae</taxon>
        <taxon>Chlorophyta</taxon>
        <taxon>core chlorophytes</taxon>
        <taxon>Chlorophyceae</taxon>
        <taxon>CS clade</taxon>
        <taxon>Chlamydomonadales</taxon>
        <taxon>Volvocaceae</taxon>
        <taxon>Volvox</taxon>
    </lineage>
</organism>
<feature type="compositionally biased region" description="Low complexity" evidence="8">
    <location>
        <begin position="585"/>
        <end position="596"/>
    </location>
</feature>
<keyword evidence="5" id="KW-0234">DNA repair</keyword>
<dbReference type="InterPro" id="IPR043128">
    <property type="entry name" value="Rev_trsase/Diguanyl_cyclase"/>
</dbReference>
<dbReference type="InterPro" id="IPR017961">
    <property type="entry name" value="DNA_pol_Y-fam_little_finger"/>
</dbReference>